<feature type="transmembrane region" description="Helical" evidence="1">
    <location>
        <begin position="78"/>
        <end position="101"/>
    </location>
</feature>
<reference evidence="3" key="1">
    <citation type="journal article" date="2023" name="Commun. Biol.">
        <title>Genome analysis of Parmales, the sister group of diatoms, reveals the evolutionary specialization of diatoms from phago-mixotrophs to photoautotrophs.</title>
        <authorList>
            <person name="Ban H."/>
            <person name="Sato S."/>
            <person name="Yoshikawa S."/>
            <person name="Yamada K."/>
            <person name="Nakamura Y."/>
            <person name="Ichinomiya M."/>
            <person name="Sato N."/>
            <person name="Blanc-Mathieu R."/>
            <person name="Endo H."/>
            <person name="Kuwata A."/>
            <person name="Ogata H."/>
        </authorList>
    </citation>
    <scope>NUCLEOTIDE SEQUENCE [LARGE SCALE GENOMIC DNA]</scope>
    <source>
        <strain evidence="3">NIES 3700</strain>
    </source>
</reference>
<sequence length="330" mass="36886">MSLQPPPNRRRDSIVNATLDTLSDSKKHLAHNASSLILSFFAACIAFSEGISAGWIGKYSMTLFHTAAYLFTCSPLTLAAKAGFPFIFMSFLVAQICFTFSKALGGLSLAVATLSCIIVGVYITVGADKPIDPVRRFVRGKRYKVTNDGFYLAFTFFLIPLFGGGMGLVLSFCINKGFNLLVQSCILQLSQRELIFWLMILLCEIAGMFKNSRLKDVLAWIMGLRAMMPYKDKKYFEHLLKKGSIDSTSEIFRGFCAFFLVFGENYSIENGPNLYTVTNTIESDTVDFYYTQCATACIGYHVKYDTAPTIHSLEKAGFRSFWPYSVEFCS</sequence>
<keyword evidence="1" id="KW-1133">Transmembrane helix</keyword>
<organism evidence="2 3">
    <name type="scientific">Triparma laevis f. longispina</name>
    <dbReference type="NCBI Taxonomy" id="1714387"/>
    <lineage>
        <taxon>Eukaryota</taxon>
        <taxon>Sar</taxon>
        <taxon>Stramenopiles</taxon>
        <taxon>Ochrophyta</taxon>
        <taxon>Bolidophyceae</taxon>
        <taxon>Parmales</taxon>
        <taxon>Triparmaceae</taxon>
        <taxon>Triparma</taxon>
    </lineage>
</organism>
<keyword evidence="1" id="KW-0812">Transmembrane</keyword>
<name>A0A9W7KZK7_9STRA</name>
<dbReference type="AlphaFoldDB" id="A0A9W7KZK7"/>
<accession>A0A9W7KZK7</accession>
<proteinExistence type="predicted"/>
<keyword evidence="1" id="KW-0472">Membrane</keyword>
<feature type="transmembrane region" description="Helical" evidence="1">
    <location>
        <begin position="107"/>
        <end position="128"/>
    </location>
</feature>
<protein>
    <submittedName>
        <fullName evidence="2">Uncharacterized protein</fullName>
    </submittedName>
</protein>
<feature type="transmembrane region" description="Helical" evidence="1">
    <location>
        <begin position="149"/>
        <end position="174"/>
    </location>
</feature>
<evidence type="ECO:0000313" key="2">
    <source>
        <dbReference type="EMBL" id="GMI17164.1"/>
    </source>
</evidence>
<comment type="caution">
    <text evidence="2">The sequence shown here is derived from an EMBL/GenBank/DDBJ whole genome shotgun (WGS) entry which is preliminary data.</text>
</comment>
<evidence type="ECO:0000256" key="1">
    <source>
        <dbReference type="SAM" id="Phobius"/>
    </source>
</evidence>
<gene>
    <name evidence="2" type="ORF">TrLO_g2803</name>
</gene>
<dbReference type="EMBL" id="BRXW01000280">
    <property type="protein sequence ID" value="GMI17164.1"/>
    <property type="molecule type" value="Genomic_DNA"/>
</dbReference>
<feature type="transmembrane region" description="Helical" evidence="1">
    <location>
        <begin position="36"/>
        <end position="57"/>
    </location>
</feature>
<keyword evidence="3" id="KW-1185">Reference proteome</keyword>
<evidence type="ECO:0000313" key="3">
    <source>
        <dbReference type="Proteomes" id="UP001165122"/>
    </source>
</evidence>
<dbReference type="Proteomes" id="UP001165122">
    <property type="component" value="Unassembled WGS sequence"/>
</dbReference>
<dbReference type="OrthoDB" id="214950at2759"/>